<dbReference type="GO" id="GO:0000262">
    <property type="term" value="C:mitochondrial chromosome"/>
    <property type="evidence" value="ECO:0007669"/>
    <property type="project" value="InterPro"/>
</dbReference>
<sequence>MAPITSMVLVRAQAPFFVRQYTRLIQSSSPTTKLYCISIQKTENCCIPTFKQLSSDSSQGMGTRHRSGETTLFDQFPAVLVLHFTMFSQRLVAFGTRLGPCARGLTTKSTVKAATSTWKSTRTVKTPVRKTAAASTTASTKNASSPSTVSGQSSAADEVPPPPTVASPSQPTVGPRSSSASSAKTAAAEIWKTFDDSPDETVPEGASASENWATSFSGLGTASFSREIIDILLDATPLEDIEITPDGLLYLPEIRYRRVLNRAFGPGGWGLAPRSQTVVTPKTVSREYGLICQGRLVGVARGEQQYFDPDGVPTAIEGCKSNAMMRCCKDLGIASELWDPRFIRKFKKEHCESKWFEKKRRFVWKRKDAPWEYPYN</sequence>
<feature type="compositionally biased region" description="Low complexity" evidence="10">
    <location>
        <begin position="131"/>
        <end position="148"/>
    </location>
</feature>
<evidence type="ECO:0000256" key="9">
    <source>
        <dbReference type="ARBA" id="ARBA00023271"/>
    </source>
</evidence>
<evidence type="ECO:0000313" key="11">
    <source>
        <dbReference type="EMBL" id="CDP37568.1"/>
    </source>
</evidence>
<organism evidence="11">
    <name type="scientific">Blastobotrys adeninivorans</name>
    <name type="common">Yeast</name>
    <name type="synonym">Arxula adeninivorans</name>
    <dbReference type="NCBI Taxonomy" id="409370"/>
    <lineage>
        <taxon>Eukaryota</taxon>
        <taxon>Fungi</taxon>
        <taxon>Dikarya</taxon>
        <taxon>Ascomycota</taxon>
        <taxon>Saccharomycotina</taxon>
        <taxon>Dipodascomycetes</taxon>
        <taxon>Dipodascales</taxon>
        <taxon>Trichomonascaceae</taxon>
        <taxon>Blastobotrys</taxon>
    </lineage>
</organism>
<evidence type="ECO:0000256" key="10">
    <source>
        <dbReference type="SAM" id="MobiDB-lite"/>
    </source>
</evidence>
<evidence type="ECO:0000256" key="6">
    <source>
        <dbReference type="ARBA" id="ARBA00023125"/>
    </source>
</evidence>
<dbReference type="GO" id="GO:0000725">
    <property type="term" value="P:recombinational repair"/>
    <property type="evidence" value="ECO:0007669"/>
    <property type="project" value="TreeGrafter"/>
</dbReference>
<dbReference type="GO" id="GO:0003697">
    <property type="term" value="F:single-stranded DNA binding"/>
    <property type="evidence" value="ECO:0007669"/>
    <property type="project" value="InterPro"/>
</dbReference>
<keyword evidence="8" id="KW-0234">DNA repair</keyword>
<evidence type="ECO:0000256" key="1">
    <source>
        <dbReference type="ARBA" id="ARBA00004436"/>
    </source>
</evidence>
<evidence type="ECO:0000256" key="5">
    <source>
        <dbReference type="ARBA" id="ARBA00022946"/>
    </source>
</evidence>
<proteinExistence type="inferred from homology"/>
<dbReference type="AlphaFoldDB" id="A0A060T9C8"/>
<keyword evidence="4" id="KW-0227">DNA damage</keyword>
<keyword evidence="9" id="KW-1135">Mitochondrion nucleoid</keyword>
<accession>A0A060T9C8</accession>
<keyword evidence="6" id="KW-0238">DNA-binding</keyword>
<feature type="region of interest" description="Disordered" evidence="10">
    <location>
        <begin position="112"/>
        <end position="182"/>
    </location>
</feature>
<evidence type="ECO:0000256" key="3">
    <source>
        <dbReference type="ARBA" id="ARBA00013628"/>
    </source>
</evidence>
<protein>
    <recommendedName>
        <fullName evidence="3">Mitochondrial genome maintenance protein MGM101</fullName>
    </recommendedName>
</protein>
<keyword evidence="7" id="KW-0496">Mitochondrion</keyword>
<dbReference type="InterPro" id="IPR009446">
    <property type="entry name" value="Mgm101"/>
</dbReference>
<feature type="compositionally biased region" description="Low complexity" evidence="10">
    <location>
        <begin position="166"/>
        <end position="182"/>
    </location>
</feature>
<dbReference type="PANTHER" id="PTHR31404:SF0">
    <property type="entry name" value="MITOCHONDRIAL GENOME MAINTENANCE PROTEIN MGM101"/>
    <property type="match status" value="1"/>
</dbReference>
<dbReference type="EMBL" id="HG937694">
    <property type="protein sequence ID" value="CDP37568.1"/>
    <property type="molecule type" value="Genomic_DNA"/>
</dbReference>
<comment type="similarity">
    <text evidence="2">Belongs to the MGM101 family.</text>
</comment>
<evidence type="ECO:0000256" key="8">
    <source>
        <dbReference type="ARBA" id="ARBA00023204"/>
    </source>
</evidence>
<evidence type="ECO:0000256" key="7">
    <source>
        <dbReference type="ARBA" id="ARBA00023128"/>
    </source>
</evidence>
<gene>
    <name evidence="11" type="ORF">GNLVRS02_ARAD1D14432g</name>
</gene>
<reference evidence="11" key="1">
    <citation type="submission" date="2014-02" db="EMBL/GenBank/DDBJ databases">
        <authorList>
            <person name="Genoscope - CEA"/>
        </authorList>
    </citation>
    <scope>NUCLEOTIDE SEQUENCE</scope>
    <source>
        <strain evidence="11">LS3</strain>
    </source>
</reference>
<evidence type="ECO:0000256" key="2">
    <source>
        <dbReference type="ARBA" id="ARBA00007053"/>
    </source>
</evidence>
<dbReference type="GO" id="GO:0036297">
    <property type="term" value="P:interstrand cross-link repair"/>
    <property type="evidence" value="ECO:0007669"/>
    <property type="project" value="TreeGrafter"/>
</dbReference>
<dbReference type="Pfam" id="PF06420">
    <property type="entry name" value="Mgm101p"/>
    <property type="match status" value="1"/>
</dbReference>
<evidence type="ECO:0000256" key="4">
    <source>
        <dbReference type="ARBA" id="ARBA00022763"/>
    </source>
</evidence>
<keyword evidence="5" id="KW-0809">Transit peptide</keyword>
<dbReference type="PANTHER" id="PTHR31404">
    <property type="entry name" value="MITOCHONDRIAL GENOME MAINTENANCE PROTEIN MGM101"/>
    <property type="match status" value="1"/>
</dbReference>
<reference evidence="11" key="2">
    <citation type="submission" date="2014-06" db="EMBL/GenBank/DDBJ databases">
        <title>The complete genome of Blastobotrys (Arxula) adeninivorans LS3 - a yeast of biotechnological interest.</title>
        <authorList>
            <person name="Kunze G."/>
            <person name="Gaillardin C."/>
            <person name="Czernicka M."/>
            <person name="Durrens P."/>
            <person name="Martin T."/>
            <person name="Boer E."/>
            <person name="Gabaldon T."/>
            <person name="Cruz J."/>
            <person name="Talla E."/>
            <person name="Marck C."/>
            <person name="Goffeau A."/>
            <person name="Barbe V."/>
            <person name="Baret P."/>
            <person name="Baronian K."/>
            <person name="Beier S."/>
            <person name="Bleykasten C."/>
            <person name="Bode R."/>
            <person name="Casaregola S."/>
            <person name="Despons L."/>
            <person name="Fairhead C."/>
            <person name="Giersberg M."/>
            <person name="Gierski P."/>
            <person name="Hahnel U."/>
            <person name="Hartmann A."/>
            <person name="Jankowska D."/>
            <person name="Jubin C."/>
            <person name="Jung P."/>
            <person name="Lafontaine I."/>
            <person name="Leh-Louis V."/>
            <person name="Lemaire M."/>
            <person name="Marcet-Houben M."/>
            <person name="Mascher M."/>
            <person name="Morel G."/>
            <person name="Richard G.-F."/>
            <person name="Riechen J."/>
            <person name="Sacerdot C."/>
            <person name="Sarkar A."/>
            <person name="Savel G."/>
            <person name="Schacherer J."/>
            <person name="Sherman D."/>
            <person name="Straub M.-L."/>
            <person name="Stein N."/>
            <person name="Thierry A."/>
            <person name="Trautwein-Schult A."/>
            <person name="Westhof E."/>
            <person name="Worch S."/>
            <person name="Dujon B."/>
            <person name="Souciet J.-L."/>
            <person name="Wincker P."/>
            <person name="Scholz U."/>
            <person name="Neuveglise N."/>
        </authorList>
    </citation>
    <scope>NUCLEOTIDE SEQUENCE</scope>
    <source>
        <strain evidence="11">LS3</strain>
    </source>
</reference>
<feature type="compositionally biased region" description="Low complexity" evidence="10">
    <location>
        <begin position="112"/>
        <end position="121"/>
    </location>
</feature>
<comment type="subcellular location">
    <subcellularLocation>
        <location evidence="1">Mitochondrion matrix</location>
        <location evidence="1">Mitochondrion nucleoid</location>
    </subcellularLocation>
</comment>
<name>A0A060T9C8_BLAAD</name>